<accession>A0A223NZB7</accession>
<dbReference type="OrthoDB" id="9798407at2"/>
<keyword evidence="3" id="KW-1185">Reference proteome</keyword>
<dbReference type="PROSITE" id="PS51318">
    <property type="entry name" value="TAT"/>
    <property type="match status" value="1"/>
</dbReference>
<dbReference type="PANTHER" id="PTHR12110">
    <property type="entry name" value="HYDROXYPYRUVATE ISOMERASE"/>
    <property type="match status" value="1"/>
</dbReference>
<dbReference type="InterPro" id="IPR019546">
    <property type="entry name" value="TAT_signal_bac_arc"/>
</dbReference>
<evidence type="ECO:0000313" key="3">
    <source>
        <dbReference type="Proteomes" id="UP000215002"/>
    </source>
</evidence>
<reference evidence="2 3" key="1">
    <citation type="submission" date="2017-08" db="EMBL/GenBank/DDBJ databases">
        <title>Complete genome sequence of Mucilaginibacter sp. strain BJC16-A31.</title>
        <authorList>
            <consortium name="Henan University of Science and Technology"/>
            <person name="You X."/>
        </authorList>
    </citation>
    <scope>NUCLEOTIDE SEQUENCE [LARGE SCALE GENOMIC DNA]</scope>
    <source>
        <strain evidence="2 3">BJC16-A31</strain>
    </source>
</reference>
<dbReference type="NCBIfam" id="TIGR01409">
    <property type="entry name" value="TAT_signal_seq"/>
    <property type="match status" value="1"/>
</dbReference>
<dbReference type="Proteomes" id="UP000215002">
    <property type="component" value="Chromosome"/>
</dbReference>
<dbReference type="AlphaFoldDB" id="A0A223NZB7"/>
<dbReference type="KEGG" id="muc:MuYL_3328"/>
<dbReference type="PANTHER" id="PTHR12110:SF41">
    <property type="entry name" value="INOSOSE DEHYDRATASE"/>
    <property type="match status" value="1"/>
</dbReference>
<dbReference type="EMBL" id="CP022743">
    <property type="protein sequence ID" value="ASU35213.1"/>
    <property type="molecule type" value="Genomic_DNA"/>
</dbReference>
<keyword evidence="2" id="KW-0413">Isomerase</keyword>
<dbReference type="InterPro" id="IPR013022">
    <property type="entry name" value="Xyl_isomerase-like_TIM-brl"/>
</dbReference>
<dbReference type="InterPro" id="IPR006311">
    <property type="entry name" value="TAT_signal"/>
</dbReference>
<dbReference type="GO" id="GO:0016853">
    <property type="term" value="F:isomerase activity"/>
    <property type="evidence" value="ECO:0007669"/>
    <property type="project" value="UniProtKB-KW"/>
</dbReference>
<proteinExistence type="predicted"/>
<dbReference type="Gene3D" id="3.20.20.150">
    <property type="entry name" value="Divalent-metal-dependent TIM barrel enzymes"/>
    <property type="match status" value="1"/>
</dbReference>
<protein>
    <submittedName>
        <fullName evidence="2">Xylose isomerase</fullName>
    </submittedName>
</protein>
<feature type="domain" description="Xylose isomerase-like TIM barrel" evidence="1">
    <location>
        <begin position="56"/>
        <end position="302"/>
    </location>
</feature>
<evidence type="ECO:0000313" key="2">
    <source>
        <dbReference type="EMBL" id="ASU35213.1"/>
    </source>
</evidence>
<sequence>MNSSRREFIKNSALVVAGAALLPNALLAEPKKLVRLGVQLYSVRDAMEKDPMGTLKKLSEGGIKHVEHANYINRKFYGYSAKEFKKVLDSLSLLMPSGHTVMTALDWDSSKNDFTDKWKYTIDDAATVGQKYVISPWLDESLRTDMDGLKKFMDQFNKCGELCKAQGMKFGYHNHDFEFSTKIGDGNLYDFILTNTDPSLVAQQLDTGNMYGLPGGDAMTMINKYPGRFELMHVKDEIKTTTKGEMGHGYESTVLGQGVINIKDLVKAARKKGGTSQFIIEQESYQGKDPVDCVIIDLQMMKKWGY</sequence>
<gene>
    <name evidence="2" type="ORF">MuYL_3328</name>
</gene>
<dbReference type="RefSeq" id="WP_094571446.1">
    <property type="nucleotide sequence ID" value="NZ_CP022743.1"/>
</dbReference>
<dbReference type="InterPro" id="IPR050312">
    <property type="entry name" value="IolE/XylAMocC-like"/>
</dbReference>
<dbReference type="SUPFAM" id="SSF51658">
    <property type="entry name" value="Xylose isomerase-like"/>
    <property type="match status" value="1"/>
</dbReference>
<name>A0A223NZB7_9SPHI</name>
<dbReference type="InterPro" id="IPR036237">
    <property type="entry name" value="Xyl_isomerase-like_sf"/>
</dbReference>
<organism evidence="2 3">
    <name type="scientific">Mucilaginibacter xinganensis</name>
    <dbReference type="NCBI Taxonomy" id="1234841"/>
    <lineage>
        <taxon>Bacteria</taxon>
        <taxon>Pseudomonadati</taxon>
        <taxon>Bacteroidota</taxon>
        <taxon>Sphingobacteriia</taxon>
        <taxon>Sphingobacteriales</taxon>
        <taxon>Sphingobacteriaceae</taxon>
        <taxon>Mucilaginibacter</taxon>
    </lineage>
</organism>
<dbReference type="Pfam" id="PF01261">
    <property type="entry name" value="AP_endonuc_2"/>
    <property type="match status" value="1"/>
</dbReference>
<evidence type="ECO:0000259" key="1">
    <source>
        <dbReference type="Pfam" id="PF01261"/>
    </source>
</evidence>